<reference evidence="12" key="1">
    <citation type="submission" date="2016-07" db="EMBL/GenBank/DDBJ databases">
        <authorList>
            <person name="Bretaudeau A."/>
        </authorList>
    </citation>
    <scope>NUCLEOTIDE SEQUENCE</scope>
    <source>
        <strain evidence="12">Rice</strain>
        <tissue evidence="12">Whole body</tissue>
    </source>
</reference>
<proteinExistence type="inferred from homology"/>
<keyword evidence="7 9" id="KW-0131">Cell cycle</keyword>
<feature type="coiled-coil region" evidence="10">
    <location>
        <begin position="63"/>
        <end position="111"/>
    </location>
</feature>
<organism evidence="12">
    <name type="scientific">Spodoptera frugiperda</name>
    <name type="common">Fall armyworm</name>
    <dbReference type="NCBI Taxonomy" id="7108"/>
    <lineage>
        <taxon>Eukaryota</taxon>
        <taxon>Metazoa</taxon>
        <taxon>Ecdysozoa</taxon>
        <taxon>Arthropoda</taxon>
        <taxon>Hexapoda</taxon>
        <taxon>Insecta</taxon>
        <taxon>Pterygota</taxon>
        <taxon>Neoptera</taxon>
        <taxon>Endopterygota</taxon>
        <taxon>Lepidoptera</taxon>
        <taxon>Glossata</taxon>
        <taxon>Ditrysia</taxon>
        <taxon>Noctuoidea</taxon>
        <taxon>Noctuidae</taxon>
        <taxon>Amphipyrinae</taxon>
        <taxon>Spodoptera</taxon>
    </lineage>
</organism>
<dbReference type="Gene3D" id="3.30.457.50">
    <property type="entry name" value="Chromosome segregation protein Spc25"/>
    <property type="match status" value="1"/>
</dbReference>
<comment type="subunit">
    <text evidence="9">Component of the NDC80 complex.</text>
</comment>
<evidence type="ECO:0000256" key="4">
    <source>
        <dbReference type="ARBA" id="ARBA00022618"/>
    </source>
</evidence>
<evidence type="ECO:0000256" key="1">
    <source>
        <dbReference type="ARBA" id="ARBA00004584"/>
    </source>
</evidence>
<dbReference type="EMBL" id="ODYU01002084">
    <property type="protein sequence ID" value="SOQ39143.1"/>
    <property type="molecule type" value="Genomic_DNA"/>
</dbReference>
<evidence type="ECO:0000256" key="8">
    <source>
        <dbReference type="ARBA" id="ARBA00023328"/>
    </source>
</evidence>
<dbReference type="GO" id="GO:0051301">
    <property type="term" value="P:cell division"/>
    <property type="evidence" value="ECO:0007669"/>
    <property type="project" value="UniProtKB-UniRule"/>
</dbReference>
<keyword evidence="4 9" id="KW-0132">Cell division</keyword>
<comment type="function">
    <text evidence="9">Acts as a component of the essential kinetochore-associated NDC80 complex, which is required for chromosome segregation and spindle checkpoint activity.</text>
</comment>
<keyword evidence="5 9" id="KW-0498">Mitosis</keyword>
<evidence type="ECO:0000259" key="11">
    <source>
        <dbReference type="Pfam" id="PF08234"/>
    </source>
</evidence>
<evidence type="ECO:0000256" key="9">
    <source>
        <dbReference type="RuleBase" id="RU367150"/>
    </source>
</evidence>
<feature type="domain" description="Chromosome segregation protein Spc25 C-terminal" evidence="11">
    <location>
        <begin position="137"/>
        <end position="203"/>
    </location>
</feature>
<evidence type="ECO:0000256" key="5">
    <source>
        <dbReference type="ARBA" id="ARBA00022776"/>
    </source>
</evidence>
<gene>
    <name evidence="12" type="ORF">SFRICE_008098</name>
</gene>
<keyword evidence="9" id="KW-0995">Kinetochore</keyword>
<accession>A0A2H1VE82</accession>
<protein>
    <recommendedName>
        <fullName evidence="9">Kinetochore protein SPC25</fullName>
    </recommendedName>
</protein>
<dbReference type="GO" id="GO:0007059">
    <property type="term" value="P:chromosome segregation"/>
    <property type="evidence" value="ECO:0007669"/>
    <property type="project" value="InterPro"/>
</dbReference>
<evidence type="ECO:0000256" key="10">
    <source>
        <dbReference type="SAM" id="Coils"/>
    </source>
</evidence>
<dbReference type="OrthoDB" id="6353017at2759"/>
<keyword evidence="9" id="KW-0539">Nucleus</keyword>
<dbReference type="AlphaFoldDB" id="A0A2H1VE82"/>
<evidence type="ECO:0000256" key="6">
    <source>
        <dbReference type="ARBA" id="ARBA00023054"/>
    </source>
</evidence>
<name>A0A2H1VE82_SPOFR</name>
<evidence type="ECO:0000256" key="2">
    <source>
        <dbReference type="ARBA" id="ARBA00006379"/>
    </source>
</evidence>
<keyword evidence="6 10" id="KW-0175">Coiled coil</keyword>
<dbReference type="GO" id="GO:0031262">
    <property type="term" value="C:Ndc80 complex"/>
    <property type="evidence" value="ECO:0007669"/>
    <property type="project" value="InterPro"/>
</dbReference>
<keyword evidence="3 9" id="KW-0158">Chromosome</keyword>
<sequence length="211" mass="25214">MSIIEDNWNIHYSLKSIEENSYMEFESKVESLHEKFLGVIENGFKHKKLNWNSNVTYNHDDELKTLIERNKQMRQEIDKKLEEFSQQKVQYENYKKDQKLLSQEIKETHEAFLMAKKYYKKFLKMYYTIESKGPGKQTIYVQFFTEAKKESENYSVRLLKDTKTGCYHLSSATPKLSDFKELQKRLDETNDVPGALCCIRQAFINIKMNKK</sequence>
<dbReference type="GO" id="GO:0005634">
    <property type="term" value="C:nucleus"/>
    <property type="evidence" value="ECO:0007669"/>
    <property type="project" value="UniProtKB-SubCell"/>
</dbReference>
<keyword evidence="8 9" id="KW-0137">Centromere</keyword>
<evidence type="ECO:0000313" key="12">
    <source>
        <dbReference type="EMBL" id="SOQ39143.1"/>
    </source>
</evidence>
<dbReference type="Pfam" id="PF08234">
    <property type="entry name" value="Spindle_Spc25"/>
    <property type="match status" value="1"/>
</dbReference>
<comment type="similarity">
    <text evidence="2 9">Belongs to the SPC25 family.</text>
</comment>
<dbReference type="InterPro" id="IPR013255">
    <property type="entry name" value="Spc25_C"/>
</dbReference>
<evidence type="ECO:0000256" key="3">
    <source>
        <dbReference type="ARBA" id="ARBA00022454"/>
    </source>
</evidence>
<evidence type="ECO:0000256" key="7">
    <source>
        <dbReference type="ARBA" id="ARBA00023306"/>
    </source>
</evidence>
<comment type="subcellular location">
    <subcellularLocation>
        <location evidence="1">Chromosome</location>
        <location evidence="1">Centromere</location>
    </subcellularLocation>
    <subcellularLocation>
        <location evidence="9">Nucleus</location>
    </subcellularLocation>
    <subcellularLocation>
        <location evidence="9">Chromosome</location>
        <location evidence="9">Centromere</location>
        <location evidence="9">Kinetochore</location>
    </subcellularLocation>
</comment>